<comment type="caution">
    <text evidence="1">The sequence shown here is derived from an EMBL/GenBank/DDBJ whole genome shotgun (WGS) entry which is preliminary data.</text>
</comment>
<gene>
    <name evidence="1" type="ORF">CDAR_105911</name>
</gene>
<evidence type="ECO:0000313" key="1">
    <source>
        <dbReference type="EMBL" id="GIY48371.1"/>
    </source>
</evidence>
<dbReference type="AlphaFoldDB" id="A0AAV4TSE3"/>
<reference evidence="1 2" key="1">
    <citation type="submission" date="2021-06" db="EMBL/GenBank/DDBJ databases">
        <title>Caerostris darwini draft genome.</title>
        <authorList>
            <person name="Kono N."/>
            <person name="Arakawa K."/>
        </authorList>
    </citation>
    <scope>NUCLEOTIDE SEQUENCE [LARGE SCALE GENOMIC DNA]</scope>
</reference>
<sequence length="132" mass="14832">MGPPTTSSPQHSVIEPTVFFGSHAVVLRGGYSDFHAWKECHQLKANQSVDNEHPFDSKLEINQFRNRQLKQRFEPQTTAGHTSRFTINLSTNCNCSSTPPIKSSSRTLSVHCRVTQTGKLPELSRIPVTRNK</sequence>
<keyword evidence="2" id="KW-1185">Reference proteome</keyword>
<evidence type="ECO:0000313" key="2">
    <source>
        <dbReference type="Proteomes" id="UP001054837"/>
    </source>
</evidence>
<organism evidence="1 2">
    <name type="scientific">Caerostris darwini</name>
    <dbReference type="NCBI Taxonomy" id="1538125"/>
    <lineage>
        <taxon>Eukaryota</taxon>
        <taxon>Metazoa</taxon>
        <taxon>Ecdysozoa</taxon>
        <taxon>Arthropoda</taxon>
        <taxon>Chelicerata</taxon>
        <taxon>Arachnida</taxon>
        <taxon>Araneae</taxon>
        <taxon>Araneomorphae</taxon>
        <taxon>Entelegynae</taxon>
        <taxon>Araneoidea</taxon>
        <taxon>Araneidae</taxon>
        <taxon>Caerostris</taxon>
    </lineage>
</organism>
<proteinExistence type="predicted"/>
<dbReference type="Proteomes" id="UP001054837">
    <property type="component" value="Unassembled WGS sequence"/>
</dbReference>
<accession>A0AAV4TSE3</accession>
<dbReference type="EMBL" id="BPLQ01010101">
    <property type="protein sequence ID" value="GIY48371.1"/>
    <property type="molecule type" value="Genomic_DNA"/>
</dbReference>
<protein>
    <submittedName>
        <fullName evidence="1">Uncharacterized protein</fullName>
    </submittedName>
</protein>
<name>A0AAV4TSE3_9ARAC</name>